<dbReference type="AlphaFoldDB" id="A0ABD1A846"/>
<gene>
    <name evidence="3" type="ORF">V5N11_008329</name>
</gene>
<proteinExistence type="predicted"/>
<feature type="region of interest" description="Disordered" evidence="1">
    <location>
        <begin position="167"/>
        <end position="186"/>
    </location>
</feature>
<reference evidence="3 4" key="1">
    <citation type="submission" date="2024-04" db="EMBL/GenBank/DDBJ databases">
        <title>Genome assembly C_amara_ONT_v2.</title>
        <authorList>
            <person name="Yant L."/>
            <person name="Moore C."/>
            <person name="Slenker M."/>
        </authorList>
    </citation>
    <scope>NUCLEOTIDE SEQUENCE [LARGE SCALE GENOMIC DNA]</scope>
    <source>
        <tissue evidence="3">Leaf</tissue>
    </source>
</reference>
<dbReference type="Proteomes" id="UP001558713">
    <property type="component" value="Unassembled WGS sequence"/>
</dbReference>
<keyword evidence="2" id="KW-0732">Signal</keyword>
<comment type="caution">
    <text evidence="3">The sequence shown here is derived from an EMBL/GenBank/DDBJ whole genome shotgun (WGS) entry which is preliminary data.</text>
</comment>
<keyword evidence="4" id="KW-1185">Reference proteome</keyword>
<name>A0ABD1A846_CARAN</name>
<sequence>MMRLKTIVIAFLLIIQPLEEEHILVYAHEGEDTGHKSVDYLGDKDSSTLNPKDLSDFTITGAPRKLRSGRTTRDEKNQVIETNNDNWSFMISIASRHLMVERKLGFPKRREHKKTNNLADHDTTKHAFSKRISLDHITNENSLQELEPSISANYLRKLVRLLRDDYPIRGKPRRKPPINIQAPNKS</sequence>
<feature type="signal peptide" evidence="2">
    <location>
        <begin position="1"/>
        <end position="20"/>
    </location>
</feature>
<evidence type="ECO:0000313" key="3">
    <source>
        <dbReference type="EMBL" id="KAL1199254.1"/>
    </source>
</evidence>
<dbReference type="EMBL" id="JBANAX010000650">
    <property type="protein sequence ID" value="KAL1199254.1"/>
    <property type="molecule type" value="Genomic_DNA"/>
</dbReference>
<evidence type="ECO:0000313" key="4">
    <source>
        <dbReference type="Proteomes" id="UP001558713"/>
    </source>
</evidence>
<feature type="chain" id="PRO_5044855979" evidence="2">
    <location>
        <begin position="21"/>
        <end position="186"/>
    </location>
</feature>
<protein>
    <submittedName>
        <fullName evidence="3">Protein GOLVEN 3</fullName>
    </submittedName>
</protein>
<evidence type="ECO:0000256" key="2">
    <source>
        <dbReference type="SAM" id="SignalP"/>
    </source>
</evidence>
<organism evidence="3 4">
    <name type="scientific">Cardamine amara subsp. amara</name>
    <dbReference type="NCBI Taxonomy" id="228776"/>
    <lineage>
        <taxon>Eukaryota</taxon>
        <taxon>Viridiplantae</taxon>
        <taxon>Streptophyta</taxon>
        <taxon>Embryophyta</taxon>
        <taxon>Tracheophyta</taxon>
        <taxon>Spermatophyta</taxon>
        <taxon>Magnoliopsida</taxon>
        <taxon>eudicotyledons</taxon>
        <taxon>Gunneridae</taxon>
        <taxon>Pentapetalae</taxon>
        <taxon>rosids</taxon>
        <taxon>malvids</taxon>
        <taxon>Brassicales</taxon>
        <taxon>Brassicaceae</taxon>
        <taxon>Cardamineae</taxon>
        <taxon>Cardamine</taxon>
    </lineage>
</organism>
<evidence type="ECO:0000256" key="1">
    <source>
        <dbReference type="SAM" id="MobiDB-lite"/>
    </source>
</evidence>
<accession>A0ABD1A846</accession>